<proteinExistence type="inferred from homology"/>
<comment type="catalytic activity">
    <reaction evidence="7">
        <text>2 superoxide + 2 H(+) = H2O2 + O2</text>
        <dbReference type="Rhea" id="RHEA:20696"/>
        <dbReference type="ChEBI" id="CHEBI:15378"/>
        <dbReference type="ChEBI" id="CHEBI:15379"/>
        <dbReference type="ChEBI" id="CHEBI:16240"/>
        <dbReference type="ChEBI" id="CHEBI:18421"/>
        <dbReference type="EC" id="1.15.1.1"/>
    </reaction>
</comment>
<reference evidence="10" key="1">
    <citation type="submission" date="2020-03" db="EMBL/GenBank/DDBJ databases">
        <title>Draft Genome Sequence of Cylindrodendrum hubeiense.</title>
        <authorList>
            <person name="Buettner E."/>
            <person name="Kellner H."/>
        </authorList>
    </citation>
    <scope>NUCLEOTIDE SEQUENCE</scope>
    <source>
        <strain evidence="10">IHI 201604</strain>
    </source>
</reference>
<name>A0A9P5LAF0_9HYPO</name>
<feature type="signal peptide" evidence="9">
    <location>
        <begin position="1"/>
        <end position="20"/>
    </location>
</feature>
<evidence type="ECO:0000313" key="11">
    <source>
        <dbReference type="Proteomes" id="UP000722485"/>
    </source>
</evidence>
<dbReference type="SUPFAM" id="SSF49329">
    <property type="entry name" value="Cu,Zn superoxide dismutase-like"/>
    <property type="match status" value="1"/>
</dbReference>
<evidence type="ECO:0000256" key="8">
    <source>
        <dbReference type="SAM" id="MobiDB-lite"/>
    </source>
</evidence>
<feature type="region of interest" description="Disordered" evidence="8">
    <location>
        <begin position="195"/>
        <end position="240"/>
    </location>
</feature>
<feature type="compositionally biased region" description="Low complexity" evidence="8">
    <location>
        <begin position="211"/>
        <end position="240"/>
    </location>
</feature>
<evidence type="ECO:0000256" key="4">
    <source>
        <dbReference type="ARBA" id="ARBA00012682"/>
    </source>
</evidence>
<evidence type="ECO:0000256" key="6">
    <source>
        <dbReference type="ARBA" id="ARBA00022862"/>
    </source>
</evidence>
<accession>A0A9P5LAF0</accession>
<dbReference type="GO" id="GO:0046872">
    <property type="term" value="F:metal ion binding"/>
    <property type="evidence" value="ECO:0007669"/>
    <property type="project" value="InterPro"/>
</dbReference>
<protein>
    <recommendedName>
        <fullName evidence="4">superoxide dismutase</fullName>
        <ecNumber evidence="4">1.15.1.1</ecNumber>
    </recommendedName>
</protein>
<evidence type="ECO:0000256" key="2">
    <source>
        <dbReference type="ARBA" id="ARBA00004613"/>
    </source>
</evidence>
<dbReference type="Gene3D" id="2.60.40.200">
    <property type="entry name" value="Superoxide dismutase, copper/zinc binding domain"/>
    <property type="match status" value="1"/>
</dbReference>
<evidence type="ECO:0000256" key="1">
    <source>
        <dbReference type="ARBA" id="ARBA00004196"/>
    </source>
</evidence>
<sequence>MRSSTALAVLAMALIGHVAGQEAEPVTDNPVGVVYKATLPKEPFFKGAALDGNVKGFITAMAAEDANGVRFKLKFENLPKEGGPFLYHLHVDPAPDGNCTKTLAHLDPFERGEETPCNATDPASCQVGDLSGKYGKVISDPFEAEYTDYYASTKEGIGAFFGNRSFVLHYANKTRLTCADFVHLKDAVPPSNVTYTHPPLTTPVSSKPYEATPSTTGAAGQSSTTGVAELPSSTATPIPSSASSNMLSASFLVAGITLLLAVL</sequence>
<dbReference type="FunFam" id="2.60.40.200:FF:000007">
    <property type="entry name" value="Cell surface Cu-only superoxide dismutase 5"/>
    <property type="match status" value="1"/>
</dbReference>
<evidence type="ECO:0000313" key="10">
    <source>
        <dbReference type="EMBL" id="KAF7542810.1"/>
    </source>
</evidence>
<comment type="caution">
    <text evidence="10">The sequence shown here is derived from an EMBL/GenBank/DDBJ whole genome shotgun (WGS) entry which is preliminary data.</text>
</comment>
<dbReference type="OrthoDB" id="159229at2759"/>
<keyword evidence="6" id="KW-0049">Antioxidant</keyword>
<keyword evidence="5" id="KW-0964">Secreted</keyword>
<keyword evidence="9" id="KW-0732">Signal</keyword>
<dbReference type="GO" id="GO:0004784">
    <property type="term" value="F:superoxide dismutase activity"/>
    <property type="evidence" value="ECO:0007669"/>
    <property type="project" value="UniProtKB-EC"/>
</dbReference>
<evidence type="ECO:0000256" key="7">
    <source>
        <dbReference type="ARBA" id="ARBA00049204"/>
    </source>
</evidence>
<dbReference type="EMBL" id="JAANBB010000412">
    <property type="protein sequence ID" value="KAF7542810.1"/>
    <property type="molecule type" value="Genomic_DNA"/>
</dbReference>
<comment type="subcellular location">
    <subcellularLocation>
        <location evidence="1">Cell envelope</location>
    </subcellularLocation>
    <subcellularLocation>
        <location evidence="2">Secreted</location>
    </subcellularLocation>
</comment>
<dbReference type="InterPro" id="IPR036423">
    <property type="entry name" value="SOD-like_Cu/Zn_dom_sf"/>
</dbReference>
<keyword evidence="11" id="KW-1185">Reference proteome</keyword>
<evidence type="ECO:0000256" key="9">
    <source>
        <dbReference type="SAM" id="SignalP"/>
    </source>
</evidence>
<dbReference type="EC" id="1.15.1.1" evidence="4"/>
<comment type="similarity">
    <text evidence="3">Belongs to the Cu-Zn superoxide dismutase family.</text>
</comment>
<dbReference type="Proteomes" id="UP000722485">
    <property type="component" value="Unassembled WGS sequence"/>
</dbReference>
<dbReference type="GO" id="GO:0005576">
    <property type="term" value="C:extracellular region"/>
    <property type="evidence" value="ECO:0007669"/>
    <property type="project" value="UniProtKB-SubCell"/>
</dbReference>
<feature type="chain" id="PRO_5040359381" description="superoxide dismutase" evidence="9">
    <location>
        <begin position="21"/>
        <end position="263"/>
    </location>
</feature>
<dbReference type="AlphaFoldDB" id="A0A9P5LAF0"/>
<evidence type="ECO:0000256" key="5">
    <source>
        <dbReference type="ARBA" id="ARBA00022525"/>
    </source>
</evidence>
<organism evidence="10 11">
    <name type="scientific">Cylindrodendrum hubeiense</name>
    <dbReference type="NCBI Taxonomy" id="595255"/>
    <lineage>
        <taxon>Eukaryota</taxon>
        <taxon>Fungi</taxon>
        <taxon>Dikarya</taxon>
        <taxon>Ascomycota</taxon>
        <taxon>Pezizomycotina</taxon>
        <taxon>Sordariomycetes</taxon>
        <taxon>Hypocreomycetidae</taxon>
        <taxon>Hypocreales</taxon>
        <taxon>Nectriaceae</taxon>
        <taxon>Cylindrodendrum</taxon>
    </lineage>
</organism>
<evidence type="ECO:0000256" key="3">
    <source>
        <dbReference type="ARBA" id="ARBA00010457"/>
    </source>
</evidence>
<gene>
    <name evidence="10" type="ORF">G7Z17_g11260</name>
</gene>